<reference evidence="6" key="1">
    <citation type="journal article" date="2015" name="ISME J.">
        <title>Draft Genome Sequence of Streptomyces incarnatus NRRL8089, which Produces the Nucleoside Antibiotic Sinefungin.</title>
        <authorList>
            <person name="Oshima K."/>
            <person name="Hattori M."/>
            <person name="Shimizu H."/>
            <person name="Fukuda K."/>
            <person name="Nemoto M."/>
            <person name="Inagaki K."/>
            <person name="Tamura T."/>
        </authorList>
    </citation>
    <scope>NUCLEOTIDE SEQUENCE</scope>
    <source>
        <strain evidence="6">FACHB-1375</strain>
    </source>
</reference>
<gene>
    <name evidence="6" type="ORF">H6G03_15540</name>
</gene>
<comment type="caution">
    <text evidence="6">The sequence shown here is derived from an EMBL/GenBank/DDBJ whole genome shotgun (WGS) entry which is preliminary data.</text>
</comment>
<feature type="active site" description="Nucleophile" evidence="4">
    <location>
        <position position="277"/>
    </location>
</feature>
<feature type="binding site" evidence="5">
    <location>
        <position position="358"/>
    </location>
    <ligand>
        <name>Ca(2+)</name>
        <dbReference type="ChEBI" id="CHEBI:29108"/>
    </ligand>
</feature>
<dbReference type="AlphaFoldDB" id="A0A926VEK2"/>
<reference evidence="6" key="2">
    <citation type="submission" date="2020-08" db="EMBL/GenBank/DDBJ databases">
        <authorList>
            <person name="Chen M."/>
            <person name="Teng W."/>
            <person name="Zhao L."/>
            <person name="Hu C."/>
            <person name="Zhou Y."/>
            <person name="Han B."/>
            <person name="Song L."/>
            <person name="Shu W."/>
        </authorList>
    </citation>
    <scope>NUCLEOTIDE SEQUENCE</scope>
    <source>
        <strain evidence="6">FACHB-1375</strain>
    </source>
</reference>
<sequence>MKNKLIKALKIVGTGVLAVTAIAGGLAFYTVRKSWPQETGTIKISGLKDKVEVFRDKWGVPHIYASNQHDLFMTQGYIHAQDRFWQMDFWRHIGSGRLAEMFGKSQLDTDKFLRTLGWARVAQQELAQLDPNTKAILQAYADGVNAYLKDRQDGAISLEYTILKQLNPKYQPEPWQPLHSLTWVKVMALDLSTSFDNEIQNAIFSKSLTSSQLNDLFLPYPKKHPLIVPNPNNANSFDKTALVNPDAPAVDSALQPIAKQLNTLNGLLGKTRNGIGSNSWVISGKRSATGKPILANDPHLGIQMPSIWYQVGLHCTAKTSDCPYKVNGFSFAGMPGVVIGHNDRIAWGFTNVDPDVADLYIEKINPNNPNQYEVNGKWVDMKLVKENIQIAGGDSLSLTVRYTRHGPILSDTYKDLENFNQKTSINLPQNYAIALRWTALEPGNSFRAIFNINRVQNWNEFRNTAREFDVPSQNLIYADIDGNIGYQMPGKIPIRASGNGRYPVPGWTDNYEWKGYLPFSQLPFAFNPPQGYIVTANNAVVGQNYPYSIAQDWDYGFRAKRIVEMIESQKAPISVTYFQQMQGDNKNLNAENLVPILLKIPLNDDRLKRVRNIWVGWDFQDNMDLAAPALFAAFWKHLLADTFHDDLPQDYWPDGEDNWFEIVGRLVRQPNSRWWDNKTTPEIENRDRIFQQAFTKAVDELERTLGKDPTKWRWGNLHTATFRNATLGKSGIAPIEALFNRGPFPTSGGGSIVNATGWDASKSFEVVWLPSMRTIVDLSNLQNTLSIHPPGQSGHAFHPNYDNAIELWRKTQYYPMLWERSAVEANSKAHLTLTPK</sequence>
<dbReference type="Gene3D" id="3.60.20.10">
    <property type="entry name" value="Glutamine Phosphoribosylpyrophosphate, subunit 1, domain 1"/>
    <property type="match status" value="1"/>
</dbReference>
<dbReference type="InterPro" id="IPR043147">
    <property type="entry name" value="Penicillin_amidase_A-knob"/>
</dbReference>
<evidence type="ECO:0000256" key="5">
    <source>
        <dbReference type="PIRSR" id="PIRSR001227-2"/>
    </source>
</evidence>
<dbReference type="PANTHER" id="PTHR34218:SF4">
    <property type="entry name" value="ACYL-HOMOSERINE LACTONE ACYLASE QUIP"/>
    <property type="match status" value="1"/>
</dbReference>
<dbReference type="GO" id="GO:0017000">
    <property type="term" value="P:antibiotic biosynthetic process"/>
    <property type="evidence" value="ECO:0007669"/>
    <property type="project" value="InterPro"/>
</dbReference>
<dbReference type="GO" id="GO:0046872">
    <property type="term" value="F:metal ion binding"/>
    <property type="evidence" value="ECO:0007669"/>
    <property type="project" value="UniProtKB-KW"/>
</dbReference>
<dbReference type="PIRSF" id="PIRSF001227">
    <property type="entry name" value="Pen_acylase"/>
    <property type="match status" value="1"/>
</dbReference>
<comment type="cofactor">
    <cofactor evidence="5">
        <name>Ca(2+)</name>
        <dbReference type="ChEBI" id="CHEBI:29108"/>
    </cofactor>
    <text evidence="5">Binds 1 Ca(2+) ion per dimer.</text>
</comment>
<keyword evidence="5" id="KW-0106">Calcium</keyword>
<dbReference type="RefSeq" id="WP_190465302.1">
    <property type="nucleotide sequence ID" value="NZ_JACJPW010000037.1"/>
</dbReference>
<dbReference type="InterPro" id="IPR014395">
    <property type="entry name" value="Pen/GL7ACA/AHL_acylase"/>
</dbReference>
<dbReference type="Gene3D" id="2.30.120.10">
    <property type="match status" value="1"/>
</dbReference>
<dbReference type="EMBL" id="JACJPW010000037">
    <property type="protein sequence ID" value="MBD2182491.1"/>
    <property type="molecule type" value="Genomic_DNA"/>
</dbReference>
<evidence type="ECO:0000256" key="1">
    <source>
        <dbReference type="ARBA" id="ARBA00006586"/>
    </source>
</evidence>
<keyword evidence="5" id="KW-0479">Metal-binding</keyword>
<dbReference type="InterPro" id="IPR002692">
    <property type="entry name" value="S45"/>
</dbReference>
<evidence type="ECO:0000313" key="6">
    <source>
        <dbReference type="EMBL" id="MBD2182491.1"/>
    </source>
</evidence>
<evidence type="ECO:0000256" key="2">
    <source>
        <dbReference type="ARBA" id="ARBA00022801"/>
    </source>
</evidence>
<evidence type="ECO:0000256" key="4">
    <source>
        <dbReference type="PIRSR" id="PIRSR001227-1"/>
    </source>
</evidence>
<accession>A0A926VEK2</accession>
<proteinExistence type="inferred from homology"/>
<evidence type="ECO:0000256" key="3">
    <source>
        <dbReference type="ARBA" id="ARBA00023145"/>
    </source>
</evidence>
<organism evidence="6 7">
    <name type="scientific">Aerosakkonema funiforme FACHB-1375</name>
    <dbReference type="NCBI Taxonomy" id="2949571"/>
    <lineage>
        <taxon>Bacteria</taxon>
        <taxon>Bacillati</taxon>
        <taxon>Cyanobacteriota</taxon>
        <taxon>Cyanophyceae</taxon>
        <taxon>Oscillatoriophycideae</taxon>
        <taxon>Aerosakkonematales</taxon>
        <taxon>Aerosakkonemataceae</taxon>
        <taxon>Aerosakkonema</taxon>
    </lineage>
</organism>
<comment type="similarity">
    <text evidence="1">Belongs to the peptidase S45 family.</text>
</comment>
<feature type="binding site" evidence="5">
    <location>
        <position position="198"/>
    </location>
    <ligand>
        <name>Ca(2+)</name>
        <dbReference type="ChEBI" id="CHEBI:29108"/>
    </ligand>
</feature>
<evidence type="ECO:0000313" key="7">
    <source>
        <dbReference type="Proteomes" id="UP000641646"/>
    </source>
</evidence>
<dbReference type="Proteomes" id="UP000641646">
    <property type="component" value="Unassembled WGS sequence"/>
</dbReference>
<keyword evidence="2" id="KW-0378">Hydrolase</keyword>
<dbReference type="Pfam" id="PF01804">
    <property type="entry name" value="Penicil_amidase"/>
    <property type="match status" value="1"/>
</dbReference>
<dbReference type="CDD" id="cd03747">
    <property type="entry name" value="Ntn_PGA_like"/>
    <property type="match status" value="1"/>
</dbReference>
<dbReference type="InterPro" id="IPR029055">
    <property type="entry name" value="Ntn_hydrolases_N"/>
</dbReference>
<dbReference type="GO" id="GO:0016811">
    <property type="term" value="F:hydrolase activity, acting on carbon-nitrogen (but not peptide) bonds, in linear amides"/>
    <property type="evidence" value="ECO:0007669"/>
    <property type="project" value="InterPro"/>
</dbReference>
<feature type="binding site" evidence="5">
    <location>
        <position position="355"/>
    </location>
    <ligand>
        <name>Ca(2+)</name>
        <dbReference type="ChEBI" id="CHEBI:29108"/>
    </ligand>
</feature>
<dbReference type="Gene3D" id="1.10.439.10">
    <property type="entry name" value="Penicillin Amidohydrolase, domain 1"/>
    <property type="match status" value="1"/>
</dbReference>
<protein>
    <submittedName>
        <fullName evidence="6">Penicillin acylase family protein</fullName>
    </submittedName>
</protein>
<keyword evidence="7" id="KW-1185">Reference proteome</keyword>
<dbReference type="PANTHER" id="PTHR34218">
    <property type="entry name" value="PEPTIDASE S45 PENICILLIN AMIDASE"/>
    <property type="match status" value="1"/>
</dbReference>
<dbReference type="InterPro" id="IPR023343">
    <property type="entry name" value="Penicillin_amidase_dom1"/>
</dbReference>
<dbReference type="SUPFAM" id="SSF56235">
    <property type="entry name" value="N-terminal nucleophile aminohydrolases (Ntn hydrolases)"/>
    <property type="match status" value="1"/>
</dbReference>
<name>A0A926VEK2_9CYAN</name>
<dbReference type="Gene3D" id="1.10.1400.10">
    <property type="match status" value="1"/>
</dbReference>
<dbReference type="InterPro" id="IPR043146">
    <property type="entry name" value="Penicillin_amidase_N_B-knob"/>
</dbReference>
<keyword evidence="3" id="KW-0865">Zymogen</keyword>